<evidence type="ECO:0000313" key="10">
    <source>
        <dbReference type="Proteomes" id="UP000190198"/>
    </source>
</evidence>
<dbReference type="RefSeq" id="WP_281252875.1">
    <property type="nucleotide sequence ID" value="NZ_MPRK01000142.1"/>
</dbReference>
<dbReference type="GO" id="GO:0016410">
    <property type="term" value="F:N-acyltransferase activity"/>
    <property type="evidence" value="ECO:0007669"/>
    <property type="project" value="InterPro"/>
</dbReference>
<dbReference type="InterPro" id="IPR011004">
    <property type="entry name" value="Trimer_LpxA-like_sf"/>
</dbReference>
<dbReference type="InterPro" id="IPR007691">
    <property type="entry name" value="LpxD"/>
</dbReference>
<dbReference type="GO" id="GO:0016020">
    <property type="term" value="C:membrane"/>
    <property type="evidence" value="ECO:0007669"/>
    <property type="project" value="GOC"/>
</dbReference>
<keyword evidence="3" id="KW-0808">Transferase</keyword>
<evidence type="ECO:0000256" key="6">
    <source>
        <dbReference type="ARBA" id="ARBA00023315"/>
    </source>
</evidence>
<dbReference type="Gene3D" id="3.40.1390.10">
    <property type="entry name" value="MurE/MurF, N-terminal domain"/>
    <property type="match status" value="1"/>
</dbReference>
<feature type="non-terminal residue" evidence="9">
    <location>
        <position position="174"/>
    </location>
</feature>
<dbReference type="EMBL" id="MPRK01000142">
    <property type="protein sequence ID" value="OOZ39078.1"/>
    <property type="molecule type" value="Genomic_DNA"/>
</dbReference>
<dbReference type="Proteomes" id="UP000190198">
    <property type="component" value="Unassembled WGS sequence"/>
</dbReference>
<dbReference type="PANTHER" id="PTHR43378:SF2">
    <property type="entry name" value="UDP-3-O-ACYLGLUCOSAMINE N-ACYLTRANSFERASE 1, MITOCHONDRIAL-RELATED"/>
    <property type="match status" value="1"/>
</dbReference>
<evidence type="ECO:0000256" key="5">
    <source>
        <dbReference type="ARBA" id="ARBA00023098"/>
    </source>
</evidence>
<evidence type="ECO:0000256" key="2">
    <source>
        <dbReference type="ARBA" id="ARBA00022556"/>
    </source>
</evidence>
<keyword evidence="4" id="KW-0677">Repeat</keyword>
<keyword evidence="10" id="KW-1185">Reference proteome</keyword>
<protein>
    <submittedName>
        <fullName evidence="9">Uncharacterized protein</fullName>
    </submittedName>
</protein>
<evidence type="ECO:0000259" key="7">
    <source>
        <dbReference type="Pfam" id="PF04613"/>
    </source>
</evidence>
<dbReference type="GO" id="GO:0009245">
    <property type="term" value="P:lipid A biosynthetic process"/>
    <property type="evidence" value="ECO:0007669"/>
    <property type="project" value="UniProtKB-KW"/>
</dbReference>
<feature type="domain" description="Mannose-1-phosphate guanyltransferase C-terminal" evidence="8">
    <location>
        <begin position="105"/>
        <end position="171"/>
    </location>
</feature>
<dbReference type="Pfam" id="PF25087">
    <property type="entry name" value="GMPPB_C"/>
    <property type="match status" value="1"/>
</dbReference>
<organism evidence="9 10">
    <name type="scientific">Solemya elarraichensis gill symbiont</name>
    <dbReference type="NCBI Taxonomy" id="1918949"/>
    <lineage>
        <taxon>Bacteria</taxon>
        <taxon>Pseudomonadati</taxon>
        <taxon>Pseudomonadota</taxon>
        <taxon>Gammaproteobacteria</taxon>
        <taxon>sulfur-oxidizing symbionts</taxon>
    </lineage>
</organism>
<evidence type="ECO:0000256" key="3">
    <source>
        <dbReference type="ARBA" id="ARBA00022679"/>
    </source>
</evidence>
<name>A0A1T2L1U6_9GAMM</name>
<keyword evidence="6" id="KW-0012">Acyltransferase</keyword>
<accession>A0A1T2L1U6</accession>
<dbReference type="InterPro" id="IPR056729">
    <property type="entry name" value="GMPPB_C"/>
</dbReference>
<sequence length="174" mass="17667">MSNPVSPISLEKLVTIAGGVLTGDGSHLVDGVAPLHDAQSHQVAALTNSRYRNELENSGAGCIIVAEKDAKGLNRNRVIHPDPSLGFARVSRYFNPPKPVLPGVAGSAVIHATATVAASAEIGANTVIGANVVIGDGVLIGPGCVILENTVVGESSHLLANVTLCEGVEIGAHC</sequence>
<keyword evidence="5" id="KW-0443">Lipid metabolism</keyword>
<comment type="caution">
    <text evidence="9">The sequence shown here is derived from an EMBL/GenBank/DDBJ whole genome shotgun (WGS) entry which is preliminary data.</text>
</comment>
<keyword evidence="1" id="KW-0444">Lipid biosynthesis</keyword>
<dbReference type="Gene3D" id="2.160.10.10">
    <property type="entry name" value="Hexapeptide repeat proteins"/>
    <property type="match status" value="1"/>
</dbReference>
<dbReference type="PANTHER" id="PTHR43378">
    <property type="entry name" value="UDP-3-O-ACYLGLUCOSAMINE N-ACYLTRANSFERASE"/>
    <property type="match status" value="1"/>
</dbReference>
<evidence type="ECO:0000256" key="1">
    <source>
        <dbReference type="ARBA" id="ARBA00022516"/>
    </source>
</evidence>
<dbReference type="InterPro" id="IPR020573">
    <property type="entry name" value="UDP_GlcNAc_AcTrfase_non-rep"/>
</dbReference>
<reference evidence="9 10" key="1">
    <citation type="submission" date="2016-11" db="EMBL/GenBank/DDBJ databases">
        <title>Mixed transmission modes and dynamic genome evolution in an obligate animal-bacterial symbiosis.</title>
        <authorList>
            <person name="Russell S.L."/>
            <person name="Corbett-Detig R.B."/>
            <person name="Cavanaugh C.M."/>
        </authorList>
    </citation>
    <scope>NUCLEOTIDE SEQUENCE [LARGE SCALE GENOMIC DNA]</scope>
    <source>
        <strain evidence="9">Sp-SM6</strain>
    </source>
</reference>
<keyword evidence="2" id="KW-0441">Lipid A biosynthesis</keyword>
<evidence type="ECO:0000259" key="8">
    <source>
        <dbReference type="Pfam" id="PF25087"/>
    </source>
</evidence>
<feature type="domain" description="UDP-3-O-[3-hydroxymyristoyl] glucosamine N-acyltransferase non-repeat region" evidence="7">
    <location>
        <begin position="28"/>
        <end position="92"/>
    </location>
</feature>
<dbReference type="Pfam" id="PF04613">
    <property type="entry name" value="LpxD"/>
    <property type="match status" value="1"/>
</dbReference>
<dbReference type="SUPFAM" id="SSF51161">
    <property type="entry name" value="Trimeric LpxA-like enzymes"/>
    <property type="match status" value="1"/>
</dbReference>
<evidence type="ECO:0000256" key="4">
    <source>
        <dbReference type="ARBA" id="ARBA00022737"/>
    </source>
</evidence>
<evidence type="ECO:0000313" key="9">
    <source>
        <dbReference type="EMBL" id="OOZ39078.1"/>
    </source>
</evidence>
<dbReference type="AlphaFoldDB" id="A0A1T2L1U6"/>
<proteinExistence type="predicted"/>
<gene>
    <name evidence="9" type="ORF">BOW52_07680</name>
</gene>